<feature type="non-terminal residue" evidence="2">
    <location>
        <position position="1"/>
    </location>
</feature>
<dbReference type="AlphaFoldDB" id="A0AAD5ABZ5"/>
<dbReference type="Pfam" id="PF00622">
    <property type="entry name" value="SPRY"/>
    <property type="match status" value="1"/>
</dbReference>
<dbReference type="InterPro" id="IPR003879">
    <property type="entry name" value="Butyrophylin_SPRY"/>
</dbReference>
<reference evidence="2" key="1">
    <citation type="submission" date="2018-07" db="EMBL/GenBank/DDBJ databases">
        <title>Comparative genomics of catfishes provides insights into carnivory and benthic adaptation.</title>
        <authorList>
            <person name="Zhang Y."/>
            <person name="Wang D."/>
            <person name="Peng Z."/>
            <person name="Zheng S."/>
            <person name="Shao F."/>
            <person name="Tao W."/>
        </authorList>
    </citation>
    <scope>NUCLEOTIDE SEQUENCE</scope>
    <source>
        <strain evidence="2">Chongqing</strain>
    </source>
</reference>
<keyword evidence="3" id="KW-1185">Reference proteome</keyword>
<dbReference type="PRINTS" id="PR01407">
    <property type="entry name" value="BUTYPHLNCDUF"/>
</dbReference>
<gene>
    <name evidence="2" type="ORF">C0J50_11233</name>
</gene>
<dbReference type="InterPro" id="IPR050143">
    <property type="entry name" value="TRIM/RBCC"/>
</dbReference>
<dbReference type="PANTHER" id="PTHR24103">
    <property type="entry name" value="E3 UBIQUITIN-PROTEIN LIGASE TRIM"/>
    <property type="match status" value="1"/>
</dbReference>
<feature type="non-terminal residue" evidence="2">
    <location>
        <position position="182"/>
    </location>
</feature>
<dbReference type="InterPro" id="IPR003877">
    <property type="entry name" value="SPRY_dom"/>
</dbReference>
<dbReference type="PROSITE" id="PS50188">
    <property type="entry name" value="B302_SPRY"/>
    <property type="match status" value="1"/>
</dbReference>
<dbReference type="Proteomes" id="UP001205998">
    <property type="component" value="Unassembled WGS sequence"/>
</dbReference>
<proteinExistence type="predicted"/>
<dbReference type="EMBL" id="MU560857">
    <property type="protein sequence ID" value="KAI5613909.1"/>
    <property type="molecule type" value="Genomic_DNA"/>
</dbReference>
<feature type="domain" description="B30.2/SPRY" evidence="1">
    <location>
        <begin position="26"/>
        <end position="182"/>
    </location>
</feature>
<organism evidence="2 3">
    <name type="scientific">Silurus asotus</name>
    <name type="common">Amur catfish</name>
    <name type="synonym">Parasilurus asotus</name>
    <dbReference type="NCBI Taxonomy" id="30991"/>
    <lineage>
        <taxon>Eukaryota</taxon>
        <taxon>Metazoa</taxon>
        <taxon>Chordata</taxon>
        <taxon>Craniata</taxon>
        <taxon>Vertebrata</taxon>
        <taxon>Euteleostomi</taxon>
        <taxon>Actinopterygii</taxon>
        <taxon>Neopterygii</taxon>
        <taxon>Teleostei</taxon>
        <taxon>Ostariophysi</taxon>
        <taxon>Siluriformes</taxon>
        <taxon>Siluridae</taxon>
        <taxon>Silurus</taxon>
    </lineage>
</organism>
<comment type="caution">
    <text evidence="2">The sequence shown here is derived from an EMBL/GenBank/DDBJ whole genome shotgun (WGS) entry which is preliminary data.</text>
</comment>
<dbReference type="Gene3D" id="2.60.120.920">
    <property type="match status" value="1"/>
</dbReference>
<evidence type="ECO:0000259" key="1">
    <source>
        <dbReference type="PROSITE" id="PS50188"/>
    </source>
</evidence>
<dbReference type="InterPro" id="IPR013320">
    <property type="entry name" value="ConA-like_dom_sf"/>
</dbReference>
<dbReference type="InterPro" id="IPR001870">
    <property type="entry name" value="B30.2/SPRY"/>
</dbReference>
<accession>A0AAD5ABZ5</accession>
<dbReference type="SUPFAM" id="SSF49899">
    <property type="entry name" value="Concanavalin A-like lectins/glucanases"/>
    <property type="match status" value="1"/>
</dbReference>
<name>A0AAD5ABZ5_SILAS</name>
<sequence length="182" mass="20709">CTQITSLSFQTPRQKQSVKSENISEERVGSISTKEWQNLTKPSANVILAPNTANPFLVLGICSGRSVRTETHREFESKQNHHKYQEKYKHQYNGWTCVQAKEGYNKGKHYWEVDVKGKNDWRIGVVKKSAPRDGFSKLNTATGYWTLRLQLGCLMALTEPVTKLNQAPPSKIGVHLDYKEGK</sequence>
<protein>
    <recommendedName>
        <fullName evidence="1">B30.2/SPRY domain-containing protein</fullName>
    </recommendedName>
</protein>
<dbReference type="InterPro" id="IPR043136">
    <property type="entry name" value="B30.2/SPRY_sf"/>
</dbReference>
<evidence type="ECO:0000313" key="2">
    <source>
        <dbReference type="EMBL" id="KAI5613909.1"/>
    </source>
</evidence>
<evidence type="ECO:0000313" key="3">
    <source>
        <dbReference type="Proteomes" id="UP001205998"/>
    </source>
</evidence>